<dbReference type="SMART" id="SM00474">
    <property type="entry name" value="35EXOc"/>
    <property type="match status" value="1"/>
</dbReference>
<dbReference type="GO" id="GO:0005737">
    <property type="term" value="C:cytoplasm"/>
    <property type="evidence" value="ECO:0007669"/>
    <property type="project" value="UniProtKB-SubCell"/>
</dbReference>
<comment type="similarity">
    <text evidence="6">Belongs to the RNase D family.</text>
</comment>
<evidence type="ECO:0000259" key="7">
    <source>
        <dbReference type="PROSITE" id="PS50967"/>
    </source>
</evidence>
<dbReference type="Proteomes" id="UP000255264">
    <property type="component" value="Unassembled WGS sequence"/>
</dbReference>
<sequence length="384" mass="43962">MIKEVQTAAPYVLIENDQALAECCWQAMQQSVVALDTEFVRVSSYYPHLGLIQLYDGNQVSLIDPLCISDFGPFVELLTAPAVTKVLHACSEDLLVFLQEFDVLPEPMLDTQIMARFLGFSSSMGLAKLVQHYLGLEIDKGATRTNWLKRPLSPAQLQYAAGDVWYLLPIYQQMRQALQQTPWLEAVYDDCRLALMKTTKLDDKNPELAYLDIPNAWKLNPLELARLQLLAKWRLETAMQRDLAQSYVVKAESLWKVVKHNPHNTSEMLSLGLTESEVRVRGKKMLQLLAAARKIKPYDYPPRIARLVDEPNYKRAMRLLQEKAFELTPQGLTLEILASKRSLEDLLRWAWKTPRNQDKLPDLLIGWRRAIGLKLLDTLDAMVK</sequence>
<evidence type="ECO:0000256" key="6">
    <source>
        <dbReference type="HAMAP-Rule" id="MF_01899"/>
    </source>
</evidence>
<comment type="function">
    <text evidence="6">Exonuclease involved in the 3' processing of various precursor tRNAs. Initiates hydrolysis at the 3'-terminus of an RNA molecule and releases 5'-mononucleotides.</text>
</comment>
<comment type="subcellular location">
    <subcellularLocation>
        <location evidence="6">Cytoplasm</location>
    </subcellularLocation>
</comment>
<dbReference type="RefSeq" id="WP_115003333.1">
    <property type="nucleotide sequence ID" value="NZ_UGHS01000004.1"/>
</dbReference>
<name>A0A377IZI6_9PAST</name>
<accession>A0A377IZI6</accession>
<dbReference type="InterPro" id="IPR044876">
    <property type="entry name" value="HRDC_dom_sf"/>
</dbReference>
<dbReference type="Pfam" id="PF21293">
    <property type="entry name" value="RNAseD_HRDC_C"/>
    <property type="match status" value="1"/>
</dbReference>
<reference evidence="8 9" key="1">
    <citation type="submission" date="2018-06" db="EMBL/GenBank/DDBJ databases">
        <authorList>
            <consortium name="Pathogen Informatics"/>
            <person name="Doyle S."/>
        </authorList>
    </citation>
    <scope>NUCLEOTIDE SEQUENCE [LARGE SCALE GENOMIC DNA]</scope>
    <source>
        <strain evidence="8 9">NCTC13335</strain>
    </source>
</reference>
<dbReference type="InterPro" id="IPR051086">
    <property type="entry name" value="RNase_D-like"/>
</dbReference>
<dbReference type="GO" id="GO:0003676">
    <property type="term" value="F:nucleic acid binding"/>
    <property type="evidence" value="ECO:0007669"/>
    <property type="project" value="InterPro"/>
</dbReference>
<dbReference type="Pfam" id="PF00570">
    <property type="entry name" value="HRDC"/>
    <property type="match status" value="1"/>
</dbReference>
<dbReference type="HAMAP" id="MF_01899">
    <property type="entry name" value="RNase_D"/>
    <property type="match status" value="1"/>
</dbReference>
<dbReference type="AlphaFoldDB" id="A0A377IZI6"/>
<keyword evidence="3 6" id="KW-0540">Nuclease</keyword>
<dbReference type="CDD" id="cd06142">
    <property type="entry name" value="RNaseD_exo"/>
    <property type="match status" value="1"/>
</dbReference>
<keyword evidence="4 6" id="KW-0378">Hydrolase</keyword>
<keyword evidence="2 6" id="KW-0819">tRNA processing</keyword>
<dbReference type="GO" id="GO:0042780">
    <property type="term" value="P:tRNA 3'-end processing"/>
    <property type="evidence" value="ECO:0007669"/>
    <property type="project" value="UniProtKB-UniRule"/>
</dbReference>
<dbReference type="InterPro" id="IPR002121">
    <property type="entry name" value="HRDC_dom"/>
</dbReference>
<keyword evidence="1 6" id="KW-0963">Cytoplasm</keyword>
<dbReference type="InterPro" id="IPR012337">
    <property type="entry name" value="RNaseH-like_sf"/>
</dbReference>
<dbReference type="OrthoDB" id="9800549at2"/>
<evidence type="ECO:0000256" key="1">
    <source>
        <dbReference type="ARBA" id="ARBA00022490"/>
    </source>
</evidence>
<dbReference type="PANTHER" id="PTHR47649">
    <property type="entry name" value="RIBONUCLEASE D"/>
    <property type="match status" value="1"/>
</dbReference>
<feature type="domain" description="HRDC" evidence="7">
    <location>
        <begin position="220"/>
        <end position="299"/>
    </location>
</feature>
<dbReference type="InterPro" id="IPR036397">
    <property type="entry name" value="RNaseH_sf"/>
</dbReference>
<evidence type="ECO:0000256" key="5">
    <source>
        <dbReference type="ARBA" id="ARBA00022839"/>
    </source>
</evidence>
<evidence type="ECO:0000313" key="9">
    <source>
        <dbReference type="Proteomes" id="UP000255264"/>
    </source>
</evidence>
<dbReference type="SMART" id="SM00341">
    <property type="entry name" value="HRDC"/>
    <property type="match status" value="1"/>
</dbReference>
<dbReference type="InterPro" id="IPR006292">
    <property type="entry name" value="RNase_D"/>
</dbReference>
<proteinExistence type="inferred from homology"/>
<keyword evidence="5 6" id="KW-0269">Exonuclease</keyword>
<dbReference type="SUPFAM" id="SSF47819">
    <property type="entry name" value="HRDC-like"/>
    <property type="match status" value="2"/>
</dbReference>
<dbReference type="EMBL" id="UGHS01000004">
    <property type="protein sequence ID" value="STO93676.1"/>
    <property type="molecule type" value="Genomic_DNA"/>
</dbReference>
<dbReference type="Gene3D" id="1.10.150.80">
    <property type="entry name" value="HRDC domain"/>
    <property type="match status" value="2"/>
</dbReference>
<evidence type="ECO:0000313" key="8">
    <source>
        <dbReference type="EMBL" id="STO93676.1"/>
    </source>
</evidence>
<dbReference type="PROSITE" id="PS50967">
    <property type="entry name" value="HRDC"/>
    <property type="match status" value="1"/>
</dbReference>
<gene>
    <name evidence="6 8" type="primary">rnd</name>
    <name evidence="8" type="ORF">NCTC13335_01571</name>
</gene>
<protein>
    <recommendedName>
        <fullName evidence="6">Ribonuclease D</fullName>
        <shortName evidence="6">RNase D</shortName>
        <ecNumber evidence="6">3.1.13.5</ecNumber>
    </recommendedName>
</protein>
<dbReference type="PANTHER" id="PTHR47649:SF1">
    <property type="entry name" value="RIBONUCLEASE D"/>
    <property type="match status" value="1"/>
</dbReference>
<dbReference type="SUPFAM" id="SSF53098">
    <property type="entry name" value="Ribonuclease H-like"/>
    <property type="match status" value="1"/>
</dbReference>
<dbReference type="Gene3D" id="3.30.420.10">
    <property type="entry name" value="Ribonuclease H-like superfamily/Ribonuclease H"/>
    <property type="match status" value="1"/>
</dbReference>
<dbReference type="GO" id="GO:0033890">
    <property type="term" value="F:ribonuclease D activity"/>
    <property type="evidence" value="ECO:0007669"/>
    <property type="project" value="UniProtKB-UniRule"/>
</dbReference>
<comment type="catalytic activity">
    <reaction evidence="6">
        <text>Exonucleolytic cleavage that removes extra residues from the 3'-terminus of tRNA to produce 5'-mononucleotides.</text>
        <dbReference type="EC" id="3.1.13.5"/>
    </reaction>
</comment>
<dbReference type="EC" id="3.1.13.5" evidence="6"/>
<comment type="cofactor">
    <cofactor evidence="6">
        <name>a divalent metal cation</name>
        <dbReference type="ChEBI" id="CHEBI:60240"/>
    </cofactor>
</comment>
<dbReference type="GO" id="GO:0008408">
    <property type="term" value="F:3'-5' exonuclease activity"/>
    <property type="evidence" value="ECO:0007669"/>
    <property type="project" value="InterPro"/>
</dbReference>
<dbReference type="InterPro" id="IPR002562">
    <property type="entry name" value="3'-5'_exonuclease_dom"/>
</dbReference>
<evidence type="ECO:0000256" key="2">
    <source>
        <dbReference type="ARBA" id="ARBA00022694"/>
    </source>
</evidence>
<evidence type="ECO:0000256" key="4">
    <source>
        <dbReference type="ARBA" id="ARBA00022801"/>
    </source>
</evidence>
<dbReference type="InterPro" id="IPR010997">
    <property type="entry name" value="HRDC-like_sf"/>
</dbReference>
<dbReference type="Pfam" id="PF01612">
    <property type="entry name" value="DNA_pol_A_exo1"/>
    <property type="match status" value="1"/>
</dbReference>
<evidence type="ECO:0000256" key="3">
    <source>
        <dbReference type="ARBA" id="ARBA00022722"/>
    </source>
</evidence>
<dbReference type="NCBIfam" id="TIGR01388">
    <property type="entry name" value="rnd"/>
    <property type="match status" value="1"/>
</dbReference>
<dbReference type="InterPro" id="IPR048579">
    <property type="entry name" value="RNAseD_HRDC_C"/>
</dbReference>
<keyword evidence="9" id="KW-1185">Reference proteome</keyword>
<dbReference type="GO" id="GO:0000166">
    <property type="term" value="F:nucleotide binding"/>
    <property type="evidence" value="ECO:0007669"/>
    <property type="project" value="InterPro"/>
</dbReference>
<organism evidence="8 9">
    <name type="scientific">Haemophilus pittmaniae</name>
    <dbReference type="NCBI Taxonomy" id="249188"/>
    <lineage>
        <taxon>Bacteria</taxon>
        <taxon>Pseudomonadati</taxon>
        <taxon>Pseudomonadota</taxon>
        <taxon>Gammaproteobacteria</taxon>
        <taxon>Pasteurellales</taxon>
        <taxon>Pasteurellaceae</taxon>
        <taxon>Haemophilus</taxon>
    </lineage>
</organism>